<proteinExistence type="predicted"/>
<protein>
    <recommendedName>
        <fullName evidence="2">cyclic-guanylate-specific phosphodiesterase</fullName>
        <ecNumber evidence="2">3.1.4.52</ecNumber>
    </recommendedName>
</protein>
<dbReference type="PROSITE" id="PS50883">
    <property type="entry name" value="EAL"/>
    <property type="match status" value="1"/>
</dbReference>
<feature type="domain" description="EAL" evidence="11">
    <location>
        <begin position="239"/>
        <end position="493"/>
    </location>
</feature>
<evidence type="ECO:0000256" key="7">
    <source>
        <dbReference type="ARBA" id="ARBA00022989"/>
    </source>
</evidence>
<name>A0A1S2CRE3_AERSO</name>
<keyword evidence="6" id="KW-0378">Hydrolase</keyword>
<dbReference type="SMART" id="SM00052">
    <property type="entry name" value="EAL"/>
    <property type="match status" value="1"/>
</dbReference>
<dbReference type="Pfam" id="PF12792">
    <property type="entry name" value="CSS-motif"/>
    <property type="match status" value="1"/>
</dbReference>
<dbReference type="CDD" id="cd01948">
    <property type="entry name" value="EAL"/>
    <property type="match status" value="1"/>
</dbReference>
<dbReference type="PANTHER" id="PTHR33121:SF80">
    <property type="entry name" value="CYCLIC DI-GMP PHOSPHODIESTERASE PDEL"/>
    <property type="match status" value="1"/>
</dbReference>
<keyword evidence="5 10" id="KW-0812">Transmembrane</keyword>
<dbReference type="GO" id="GO:0071111">
    <property type="term" value="F:cyclic-guanylate-specific phosphodiesterase activity"/>
    <property type="evidence" value="ECO:0007669"/>
    <property type="project" value="UniProtKB-EC"/>
</dbReference>
<evidence type="ECO:0000313" key="12">
    <source>
        <dbReference type="EMBL" id="OHY91302.1"/>
    </source>
</evidence>
<dbReference type="Proteomes" id="UP000179934">
    <property type="component" value="Unassembled WGS sequence"/>
</dbReference>
<evidence type="ECO:0000256" key="8">
    <source>
        <dbReference type="ARBA" id="ARBA00023136"/>
    </source>
</evidence>
<evidence type="ECO:0000259" key="11">
    <source>
        <dbReference type="PROSITE" id="PS50883"/>
    </source>
</evidence>
<dbReference type="Gene3D" id="3.20.20.450">
    <property type="entry name" value="EAL domain"/>
    <property type="match status" value="1"/>
</dbReference>
<keyword evidence="8 10" id="KW-0472">Membrane</keyword>
<reference evidence="12 13" key="1">
    <citation type="submission" date="2016-09" db="EMBL/GenBank/DDBJ databases">
        <title>Draft Genome Sequence of Aeromonas sobria Strain 08005, Isolated from Sick Rana catesbeiana.</title>
        <authorList>
            <person name="Yang Q."/>
        </authorList>
    </citation>
    <scope>NUCLEOTIDE SEQUENCE [LARGE SCALE GENOMIC DNA]</scope>
    <source>
        <strain evidence="12 13">08005</strain>
    </source>
</reference>
<dbReference type="GO" id="GO:0005886">
    <property type="term" value="C:plasma membrane"/>
    <property type="evidence" value="ECO:0007669"/>
    <property type="project" value="UniProtKB-SubCell"/>
</dbReference>
<organism evidence="12 13">
    <name type="scientific">Aeromonas sobria</name>
    <dbReference type="NCBI Taxonomy" id="646"/>
    <lineage>
        <taxon>Bacteria</taxon>
        <taxon>Pseudomonadati</taxon>
        <taxon>Pseudomonadota</taxon>
        <taxon>Gammaproteobacteria</taxon>
        <taxon>Aeromonadales</taxon>
        <taxon>Aeromonadaceae</taxon>
        <taxon>Aeromonas</taxon>
    </lineage>
</organism>
<evidence type="ECO:0000256" key="10">
    <source>
        <dbReference type="SAM" id="Phobius"/>
    </source>
</evidence>
<dbReference type="AlphaFoldDB" id="A0A1S2CRE3"/>
<evidence type="ECO:0000256" key="1">
    <source>
        <dbReference type="ARBA" id="ARBA00004651"/>
    </source>
</evidence>
<comment type="catalytic activity">
    <reaction evidence="9">
        <text>3',3'-c-di-GMP + H2O = 5'-phosphoguanylyl(3'-&gt;5')guanosine + H(+)</text>
        <dbReference type="Rhea" id="RHEA:24902"/>
        <dbReference type="ChEBI" id="CHEBI:15377"/>
        <dbReference type="ChEBI" id="CHEBI:15378"/>
        <dbReference type="ChEBI" id="CHEBI:58754"/>
        <dbReference type="ChEBI" id="CHEBI:58805"/>
        <dbReference type="EC" id="3.1.4.52"/>
    </reaction>
</comment>
<comment type="subcellular location">
    <subcellularLocation>
        <location evidence="1">Cell membrane</location>
        <topology evidence="1">Multi-pass membrane protein</topology>
    </subcellularLocation>
</comment>
<evidence type="ECO:0000256" key="4">
    <source>
        <dbReference type="ARBA" id="ARBA00022636"/>
    </source>
</evidence>
<evidence type="ECO:0000313" key="13">
    <source>
        <dbReference type="Proteomes" id="UP000179934"/>
    </source>
</evidence>
<evidence type="ECO:0000256" key="2">
    <source>
        <dbReference type="ARBA" id="ARBA00012282"/>
    </source>
</evidence>
<dbReference type="STRING" id="646.BJD16_03615"/>
<dbReference type="SUPFAM" id="SSF141868">
    <property type="entry name" value="EAL domain-like"/>
    <property type="match status" value="1"/>
</dbReference>
<keyword evidence="3" id="KW-1003">Cell membrane</keyword>
<dbReference type="InterPro" id="IPR001633">
    <property type="entry name" value="EAL_dom"/>
</dbReference>
<dbReference type="Pfam" id="PF00563">
    <property type="entry name" value="EAL"/>
    <property type="match status" value="1"/>
</dbReference>
<evidence type="ECO:0000256" key="5">
    <source>
        <dbReference type="ARBA" id="ARBA00022692"/>
    </source>
</evidence>
<feature type="transmembrane region" description="Helical" evidence="10">
    <location>
        <begin position="217"/>
        <end position="236"/>
    </location>
</feature>
<gene>
    <name evidence="12" type="ORF">BJD16_03615</name>
</gene>
<dbReference type="EMBL" id="MKFU01000023">
    <property type="protein sequence ID" value="OHY91302.1"/>
    <property type="molecule type" value="Genomic_DNA"/>
</dbReference>
<dbReference type="InterPro" id="IPR024744">
    <property type="entry name" value="CSS-motif_dom"/>
</dbReference>
<dbReference type="EC" id="3.1.4.52" evidence="2"/>
<keyword evidence="7 10" id="KW-1133">Transmembrane helix</keyword>
<dbReference type="PANTHER" id="PTHR33121">
    <property type="entry name" value="CYCLIC DI-GMP PHOSPHODIESTERASE PDEF"/>
    <property type="match status" value="1"/>
</dbReference>
<sequence>MTLLPLFTITTIFYYSYLYQSERWTQHSAQKAVFAIESIFDFGEMANQLALKNIGSPCKVAVRNLRHEVTSIPYVRSVNLAKNNVIYCTSLFGKSNFVDNNSEYINNKLLLMPGNSVEKDHPLIVIRTTNGETSALSGIDGLYIQALLSQQEDENLMLFLKIEKEWLSENGSFFSDSPTRTLFFGRNIESKKYPFSVYAGLNYESPWIGFLKKNKNILIYLIFILISFSTIMWWQLNKPRDFTHELKRALEHNEFIPYAQPIVDSLSKKIIGIEILMRWQHPINGIVRPDLFIPQAEDSGLIVPMTTSIFKSTARLIKKYESNLPSKFHIGINITAAHCNGMRLFYDCQEFLAYLNSDKIQLVLELTERQKLDVTPPILSLFNKLHKIGVNLAIDDFGTGHSSLSYLNYLNVKTLKIDLSFVSQIGSNSLSEHLIDNIIDLGERLGISMIAEGVETVNQANYLEQKGVEYLQGYLIGKPIPLESFLSSLNCHASISHQ</sequence>
<dbReference type="InterPro" id="IPR050706">
    <property type="entry name" value="Cyclic-di-GMP_PDE-like"/>
</dbReference>
<dbReference type="InterPro" id="IPR035919">
    <property type="entry name" value="EAL_sf"/>
</dbReference>
<accession>A0A1S2CRE3</accession>
<keyword evidence="4" id="KW-0973">c-di-GMP</keyword>
<evidence type="ECO:0000256" key="3">
    <source>
        <dbReference type="ARBA" id="ARBA00022475"/>
    </source>
</evidence>
<comment type="caution">
    <text evidence="12">The sequence shown here is derived from an EMBL/GenBank/DDBJ whole genome shotgun (WGS) entry which is preliminary data.</text>
</comment>
<evidence type="ECO:0000256" key="6">
    <source>
        <dbReference type="ARBA" id="ARBA00022801"/>
    </source>
</evidence>
<evidence type="ECO:0000256" key="9">
    <source>
        <dbReference type="ARBA" id="ARBA00034290"/>
    </source>
</evidence>